<accession>A0A517Y6U1</accession>
<dbReference type="REBASE" id="355283">
    <property type="entry name" value="S.PbaETAA8ORF9230P"/>
</dbReference>
<dbReference type="InterPro" id="IPR044946">
    <property type="entry name" value="Restrct_endonuc_typeI_TRD_sf"/>
</dbReference>
<comment type="similarity">
    <text evidence="1">Belongs to the type-I restriction system S methylase family.</text>
</comment>
<gene>
    <name evidence="5" type="ORF">ETAA8_09240</name>
</gene>
<dbReference type="CDD" id="cd17515">
    <property type="entry name" value="RMtype1_S_MjaORF132P_Sau1132ORF3780P-TRD1-CR1_like"/>
    <property type="match status" value="1"/>
</dbReference>
<keyword evidence="2" id="KW-0680">Restriction system</keyword>
<evidence type="ECO:0000256" key="2">
    <source>
        <dbReference type="ARBA" id="ARBA00022747"/>
    </source>
</evidence>
<keyword evidence="6" id="KW-1185">Reference proteome</keyword>
<organism evidence="5 6">
    <name type="scientific">Anatilimnocola aggregata</name>
    <dbReference type="NCBI Taxonomy" id="2528021"/>
    <lineage>
        <taxon>Bacteria</taxon>
        <taxon>Pseudomonadati</taxon>
        <taxon>Planctomycetota</taxon>
        <taxon>Planctomycetia</taxon>
        <taxon>Pirellulales</taxon>
        <taxon>Pirellulaceae</taxon>
        <taxon>Anatilimnocola</taxon>
    </lineage>
</organism>
<dbReference type="InterPro" id="IPR000055">
    <property type="entry name" value="Restrct_endonuc_typeI_TRD"/>
</dbReference>
<sequence>MSNWTALRLGDHATTYAGGTPDRSRPEFFGGVIPWVKSTEVNLGKIYHTEETLSDLGLRCSAAKWIPEQTVLVALYGATAAQIGFLKIRATANQAVLAIVPDTQLDSTFLFYALTAAKAKILFQAQGSGQPNLNKQIIDSLLLDTPPLPEQRKIARILTTLDNLIEKTEALIAKYQAIKQGMMHDLFTRGVDEHGHLRPPYEEAPELYKQSELGWIPKEWACVRCTEVCREIVVGIVIQPAKYYQSEGVPVLRSANVRETGIVGTDLVFMSDESNRLLAKSMLRTGDVVTVRTGYPGTSCVVSPEYDGSNCVDIIISRPGPKVRSQFLATWINSDSGKNQVLRKQGGLAQQHFNVGELKDLLLVLPSLDEQAVIESVLHTQKSEIQTGERHRDKLHLLKTGLMQDLFTGKVRMKVDEAEEVTRV</sequence>
<dbReference type="Gene3D" id="1.10.287.1120">
    <property type="entry name" value="Bipartite methylase S protein"/>
    <property type="match status" value="1"/>
</dbReference>
<dbReference type="PANTHER" id="PTHR30408:SF12">
    <property type="entry name" value="TYPE I RESTRICTION ENZYME MJAVIII SPECIFICITY SUBUNIT"/>
    <property type="match status" value="1"/>
</dbReference>
<reference evidence="5 6" key="1">
    <citation type="submission" date="2019-02" db="EMBL/GenBank/DDBJ databases">
        <title>Deep-cultivation of Planctomycetes and their phenomic and genomic characterization uncovers novel biology.</title>
        <authorList>
            <person name="Wiegand S."/>
            <person name="Jogler M."/>
            <person name="Boedeker C."/>
            <person name="Pinto D."/>
            <person name="Vollmers J."/>
            <person name="Rivas-Marin E."/>
            <person name="Kohn T."/>
            <person name="Peeters S.H."/>
            <person name="Heuer A."/>
            <person name="Rast P."/>
            <person name="Oberbeckmann S."/>
            <person name="Bunk B."/>
            <person name="Jeske O."/>
            <person name="Meyerdierks A."/>
            <person name="Storesund J.E."/>
            <person name="Kallscheuer N."/>
            <person name="Luecker S."/>
            <person name="Lage O.M."/>
            <person name="Pohl T."/>
            <person name="Merkel B.J."/>
            <person name="Hornburger P."/>
            <person name="Mueller R.-W."/>
            <person name="Bruemmer F."/>
            <person name="Labrenz M."/>
            <person name="Spormann A.M."/>
            <person name="Op den Camp H."/>
            <person name="Overmann J."/>
            <person name="Amann R."/>
            <person name="Jetten M.S.M."/>
            <person name="Mascher T."/>
            <person name="Medema M.H."/>
            <person name="Devos D.P."/>
            <person name="Kaster A.-K."/>
            <person name="Ovreas L."/>
            <person name="Rohde M."/>
            <person name="Galperin M.Y."/>
            <person name="Jogler C."/>
        </authorList>
    </citation>
    <scope>NUCLEOTIDE SEQUENCE [LARGE SCALE GENOMIC DNA]</scope>
    <source>
        <strain evidence="5 6">ETA_A8</strain>
    </source>
</reference>
<evidence type="ECO:0000256" key="3">
    <source>
        <dbReference type="ARBA" id="ARBA00023125"/>
    </source>
</evidence>
<dbReference type="EMBL" id="CP036274">
    <property type="protein sequence ID" value="QDU25852.1"/>
    <property type="molecule type" value="Genomic_DNA"/>
</dbReference>
<dbReference type="GO" id="GO:0009307">
    <property type="term" value="P:DNA restriction-modification system"/>
    <property type="evidence" value="ECO:0007669"/>
    <property type="project" value="UniProtKB-KW"/>
</dbReference>
<name>A0A517Y6U1_9BACT</name>
<dbReference type="PANTHER" id="PTHR30408">
    <property type="entry name" value="TYPE-1 RESTRICTION ENZYME ECOKI SPECIFICITY PROTEIN"/>
    <property type="match status" value="1"/>
</dbReference>
<dbReference type="RefSeq" id="WP_145085471.1">
    <property type="nucleotide sequence ID" value="NZ_CP036274.1"/>
</dbReference>
<evidence type="ECO:0000313" key="5">
    <source>
        <dbReference type="EMBL" id="QDU25852.1"/>
    </source>
</evidence>
<keyword evidence="3" id="KW-0238">DNA-binding</keyword>
<dbReference type="GO" id="GO:0003677">
    <property type="term" value="F:DNA binding"/>
    <property type="evidence" value="ECO:0007669"/>
    <property type="project" value="UniProtKB-KW"/>
</dbReference>
<dbReference type="Pfam" id="PF01420">
    <property type="entry name" value="Methylase_S"/>
    <property type="match status" value="1"/>
</dbReference>
<protein>
    <submittedName>
        <fullName evidence="5">EcoKI restriction-modification system protein HsdS</fullName>
    </submittedName>
</protein>
<evidence type="ECO:0000256" key="1">
    <source>
        <dbReference type="ARBA" id="ARBA00010923"/>
    </source>
</evidence>
<evidence type="ECO:0000259" key="4">
    <source>
        <dbReference type="Pfam" id="PF01420"/>
    </source>
</evidence>
<evidence type="ECO:0000313" key="6">
    <source>
        <dbReference type="Proteomes" id="UP000315017"/>
    </source>
</evidence>
<dbReference type="Proteomes" id="UP000315017">
    <property type="component" value="Chromosome"/>
</dbReference>
<dbReference type="OrthoDB" id="9811611at2"/>
<feature type="domain" description="Type I restriction modification DNA specificity" evidence="4">
    <location>
        <begin position="1"/>
        <end position="172"/>
    </location>
</feature>
<dbReference type="KEGG" id="aagg:ETAA8_09240"/>
<dbReference type="InterPro" id="IPR052021">
    <property type="entry name" value="Type-I_RS_S_subunit"/>
</dbReference>
<dbReference type="AlphaFoldDB" id="A0A517Y6U1"/>
<dbReference type="SUPFAM" id="SSF116734">
    <property type="entry name" value="DNA methylase specificity domain"/>
    <property type="match status" value="2"/>
</dbReference>
<proteinExistence type="inferred from homology"/>
<dbReference type="Gene3D" id="3.90.220.20">
    <property type="entry name" value="DNA methylase specificity domains"/>
    <property type="match status" value="2"/>
</dbReference>